<protein>
    <submittedName>
        <fullName evidence="2">Uncharacterized protein</fullName>
    </submittedName>
</protein>
<name>A0A1I3QBI9_9FLAO</name>
<dbReference type="STRING" id="1144750.SAMN05443431_10648"/>
<keyword evidence="1" id="KW-0472">Membrane</keyword>
<keyword evidence="1" id="KW-0812">Transmembrane</keyword>
<keyword evidence="3" id="KW-1185">Reference proteome</keyword>
<feature type="transmembrane region" description="Helical" evidence="1">
    <location>
        <begin position="12"/>
        <end position="37"/>
    </location>
</feature>
<dbReference type="RefSeq" id="WP_090840241.1">
    <property type="nucleotide sequence ID" value="NZ_FORM01000006.1"/>
</dbReference>
<keyword evidence="1" id="KW-1133">Transmembrane helix</keyword>
<evidence type="ECO:0000313" key="2">
    <source>
        <dbReference type="EMBL" id="SFJ30681.1"/>
    </source>
</evidence>
<sequence length="278" mass="32075">MKIEKVKNYNQKLLAILGTLAALFLVIALIAFISIIIKEHRDYSSYDDVETGILSDEKIEKLQKENKRLQVISYETPKLIDTLKSIYIIPVSHKMLNQKEDINGILNAFSGASGEQYASSDNRYSSGFYGAYNNVIIYDLNNQINKKLFDKRVNFNTIHTEYFDNDILLLMQASEKDTYKDGVINLEDFKSLYIYSFKQKEMKKVSIEGMDVFNYKFLNNSTDLIIEFGIDKNNDGQYESYNEPILIKTYDFKSGTLSDIIDNQTHSELQKTLEGSEQ</sequence>
<proteinExistence type="predicted"/>
<evidence type="ECO:0000256" key="1">
    <source>
        <dbReference type="SAM" id="Phobius"/>
    </source>
</evidence>
<organism evidence="2 3">
    <name type="scientific">Olleya namhaensis</name>
    <dbReference type="NCBI Taxonomy" id="1144750"/>
    <lineage>
        <taxon>Bacteria</taxon>
        <taxon>Pseudomonadati</taxon>
        <taxon>Bacteroidota</taxon>
        <taxon>Flavobacteriia</taxon>
        <taxon>Flavobacteriales</taxon>
        <taxon>Flavobacteriaceae</taxon>
    </lineage>
</organism>
<accession>A0A1I3QBI9</accession>
<evidence type="ECO:0000313" key="3">
    <source>
        <dbReference type="Proteomes" id="UP000199559"/>
    </source>
</evidence>
<reference evidence="3" key="1">
    <citation type="submission" date="2016-10" db="EMBL/GenBank/DDBJ databases">
        <authorList>
            <person name="Varghese N."/>
            <person name="Submissions S."/>
        </authorList>
    </citation>
    <scope>NUCLEOTIDE SEQUENCE [LARGE SCALE GENOMIC DNA]</scope>
    <source>
        <strain evidence="3">DSM 28881</strain>
    </source>
</reference>
<dbReference type="Proteomes" id="UP000199559">
    <property type="component" value="Unassembled WGS sequence"/>
</dbReference>
<dbReference type="AlphaFoldDB" id="A0A1I3QBI9"/>
<dbReference type="EMBL" id="FORM01000006">
    <property type="protein sequence ID" value="SFJ30681.1"/>
    <property type="molecule type" value="Genomic_DNA"/>
</dbReference>
<gene>
    <name evidence="2" type="ORF">SAMN05443431_10648</name>
</gene>